<gene>
    <name evidence="1" type="ORF">E1B00_01055</name>
</gene>
<reference evidence="1 2" key="1">
    <citation type="submission" date="2019-03" db="EMBL/GenBank/DDBJ databases">
        <title>Arenimonas daejeonensis sp. nov., isolated from compost.</title>
        <authorList>
            <person name="Jeon C.O."/>
        </authorList>
    </citation>
    <scope>NUCLEOTIDE SEQUENCE [LARGE SCALE GENOMIC DNA]</scope>
    <source>
        <strain evidence="1 2">R29</strain>
    </source>
</reference>
<dbReference type="OrthoDB" id="839391at2"/>
<evidence type="ECO:0000313" key="2">
    <source>
        <dbReference type="Proteomes" id="UP000305760"/>
    </source>
</evidence>
<protein>
    <submittedName>
        <fullName evidence="1">Uncharacterized protein</fullName>
    </submittedName>
</protein>
<name>A0A5C4RU09_9GAMM</name>
<sequence length="259" mass="28598">MSDPSLTRLEMTHLCPLCGVALPLIARYPRYVCPSCESRACSRNGRPLAFFNLGLSGGYGAQYADDHSPYDSHDCYIDGHPCRADEARFGGIVVQTLPPEPDWTELSDRQLLTAHGALLDELTRRGVVRSANNPVADYAEALVCKVLRLSREVPSRAGFDAIDSDGTRYQIKGRRLAGPNKSTQLGAIRNLDQRPFDVLAAVAFDADLSVRYAALIPVEFVTERGRYSRHANAHVFHFRPSVLEDGRVVEITSELARAQ</sequence>
<dbReference type="AlphaFoldDB" id="A0A5C4RU09"/>
<evidence type="ECO:0000313" key="1">
    <source>
        <dbReference type="EMBL" id="TNJ34409.1"/>
    </source>
</evidence>
<dbReference type="Proteomes" id="UP000305760">
    <property type="component" value="Unassembled WGS sequence"/>
</dbReference>
<organism evidence="1 2">
    <name type="scientific">Arenimonas terrae</name>
    <dbReference type="NCBI Taxonomy" id="2546226"/>
    <lineage>
        <taxon>Bacteria</taxon>
        <taxon>Pseudomonadati</taxon>
        <taxon>Pseudomonadota</taxon>
        <taxon>Gammaproteobacteria</taxon>
        <taxon>Lysobacterales</taxon>
        <taxon>Lysobacteraceae</taxon>
        <taxon>Arenimonas</taxon>
    </lineage>
</organism>
<accession>A0A5C4RU09</accession>
<dbReference type="RefSeq" id="WP_139444818.1">
    <property type="nucleotide sequence ID" value="NZ_SMDR01000001.1"/>
</dbReference>
<proteinExistence type="predicted"/>
<keyword evidence="2" id="KW-1185">Reference proteome</keyword>
<dbReference type="EMBL" id="SMDR01000001">
    <property type="protein sequence ID" value="TNJ34409.1"/>
    <property type="molecule type" value="Genomic_DNA"/>
</dbReference>
<comment type="caution">
    <text evidence="1">The sequence shown here is derived from an EMBL/GenBank/DDBJ whole genome shotgun (WGS) entry which is preliminary data.</text>
</comment>